<evidence type="ECO:0000256" key="1">
    <source>
        <dbReference type="SAM" id="Phobius"/>
    </source>
</evidence>
<evidence type="ECO:0000313" key="2">
    <source>
        <dbReference type="EMBL" id="MBS9523753.1"/>
    </source>
</evidence>
<dbReference type="AlphaFoldDB" id="A0AAP2CFQ3"/>
<keyword evidence="1" id="KW-0472">Membrane</keyword>
<name>A0AAP2CFQ3_9BACT</name>
<dbReference type="Proteomes" id="UP001319104">
    <property type="component" value="Unassembled WGS sequence"/>
</dbReference>
<keyword evidence="1" id="KW-0812">Transmembrane</keyword>
<dbReference type="RefSeq" id="WP_213944628.1">
    <property type="nucleotide sequence ID" value="NZ_JAHCMY010000002.1"/>
</dbReference>
<organism evidence="2 3">
    <name type="scientific">Litoribacter ruber</name>
    <dbReference type="NCBI Taxonomy" id="702568"/>
    <lineage>
        <taxon>Bacteria</taxon>
        <taxon>Pseudomonadati</taxon>
        <taxon>Bacteroidota</taxon>
        <taxon>Cytophagia</taxon>
        <taxon>Cytophagales</taxon>
        <taxon>Cyclobacteriaceae</taxon>
        <taxon>Litoribacter</taxon>
    </lineage>
</organism>
<comment type="caution">
    <text evidence="2">The sequence shown here is derived from an EMBL/GenBank/DDBJ whole genome shotgun (WGS) entry which is preliminary data.</text>
</comment>
<proteinExistence type="predicted"/>
<feature type="transmembrane region" description="Helical" evidence="1">
    <location>
        <begin position="49"/>
        <end position="71"/>
    </location>
</feature>
<keyword evidence="1" id="KW-1133">Transmembrane helix</keyword>
<evidence type="ECO:0000313" key="3">
    <source>
        <dbReference type="Proteomes" id="UP001319104"/>
    </source>
</evidence>
<dbReference type="EMBL" id="JAHCMY010000002">
    <property type="protein sequence ID" value="MBS9523753.1"/>
    <property type="molecule type" value="Genomic_DNA"/>
</dbReference>
<feature type="transmembrane region" description="Helical" evidence="1">
    <location>
        <begin position="12"/>
        <end position="37"/>
    </location>
</feature>
<reference evidence="2 3" key="1">
    <citation type="submission" date="2021-05" db="EMBL/GenBank/DDBJ databases">
        <authorList>
            <person name="Zhang Z.D."/>
            <person name="Osman G."/>
        </authorList>
    </citation>
    <scope>NUCLEOTIDE SEQUENCE [LARGE SCALE GENOMIC DNA]</scope>
    <source>
        <strain evidence="2 3">KCTC 32217</strain>
    </source>
</reference>
<protein>
    <submittedName>
        <fullName evidence="2">Uncharacterized protein</fullName>
    </submittedName>
</protein>
<accession>A0AAP2CFQ3</accession>
<gene>
    <name evidence="2" type="ORF">KI659_06940</name>
</gene>
<keyword evidence="3" id="KW-1185">Reference proteome</keyword>
<sequence>MIKDDSLRMSIGFNKGMAAICFLLCAVQLVFFGIRFYELKAEPISHIMMTPSIIGSMLSAMGVGLAGFVFLRRKSDSD</sequence>